<dbReference type="PANTHER" id="PTHR10826">
    <property type="entry name" value="COMPLEMENT COMPONENT 1"/>
    <property type="match status" value="1"/>
</dbReference>
<proteinExistence type="predicted"/>
<protein>
    <recommendedName>
        <fullName evidence="3">Mitochondrial glycoprotein</fullName>
    </recommendedName>
</protein>
<sequence>MYGRLIYRNASLWAHCPHKSILYASAYRAHTNHSMLMHGKCGGYSFSINRSPLQFYATRSAADGYLLELLKSEIEQSKHKVLKETSDIKEEMAGPFKLIDRAGMEEVTLSRTMGSEKIEIICMLEKQYPWDEDEPEEQRLQHRHHHQYNKHKNIMHEEDLEIIEVLHMSVSLSKTANVRLEVDCSFVRGAKAVMIEDVIFHEDDILELEGAPEPYGGPIFEDLDEDLQQGFHEILEVRGLTAKFAWYMMDYMTDKEQREYVRWLHRVRDFLSN</sequence>
<comment type="caution">
    <text evidence="1">The sequence shown here is derived from an EMBL/GenBank/DDBJ whole genome shotgun (WGS) entry which is preliminary data.</text>
</comment>
<evidence type="ECO:0008006" key="3">
    <source>
        <dbReference type="Google" id="ProtNLM"/>
    </source>
</evidence>
<dbReference type="Gene3D" id="3.10.280.10">
    <property type="entry name" value="Mitochondrial glycoprotein"/>
    <property type="match status" value="1"/>
</dbReference>
<evidence type="ECO:0000313" key="1">
    <source>
        <dbReference type="EMBL" id="KAH7447904.1"/>
    </source>
</evidence>
<dbReference type="SUPFAM" id="SSF54529">
    <property type="entry name" value="Mitochondrial glycoprotein MAM33-like"/>
    <property type="match status" value="1"/>
</dbReference>
<evidence type="ECO:0000313" key="2">
    <source>
        <dbReference type="Proteomes" id="UP000825935"/>
    </source>
</evidence>
<dbReference type="PANTHER" id="PTHR10826:SF1">
    <property type="entry name" value="COMPLEMENT COMPONENT 1 Q SUBCOMPONENT-BINDING PROTEIN, MITOCHONDRIAL"/>
    <property type="match status" value="1"/>
</dbReference>
<dbReference type="EMBL" id="CM035406">
    <property type="protein sequence ID" value="KAH7447904.1"/>
    <property type="molecule type" value="Genomic_DNA"/>
</dbReference>
<dbReference type="OrthoDB" id="278212at2759"/>
<reference evidence="1" key="1">
    <citation type="submission" date="2021-08" db="EMBL/GenBank/DDBJ databases">
        <title>WGS assembly of Ceratopteris richardii.</title>
        <authorList>
            <person name="Marchant D.B."/>
            <person name="Chen G."/>
            <person name="Jenkins J."/>
            <person name="Shu S."/>
            <person name="Leebens-Mack J."/>
            <person name="Grimwood J."/>
            <person name="Schmutz J."/>
            <person name="Soltis P."/>
            <person name="Soltis D."/>
            <person name="Chen Z.-H."/>
        </authorList>
    </citation>
    <scope>NUCLEOTIDE SEQUENCE</scope>
    <source>
        <strain evidence="1">Whitten #5841</strain>
        <tissue evidence="1">Leaf</tissue>
    </source>
</reference>
<keyword evidence="2" id="KW-1185">Reference proteome</keyword>
<name>A0A8T2VP51_CERRI</name>
<dbReference type="Proteomes" id="UP000825935">
    <property type="component" value="Chromosome 1"/>
</dbReference>
<gene>
    <name evidence="1" type="ORF">KP509_01G126700</name>
</gene>
<organism evidence="1 2">
    <name type="scientific">Ceratopteris richardii</name>
    <name type="common">Triangle waterfern</name>
    <dbReference type="NCBI Taxonomy" id="49495"/>
    <lineage>
        <taxon>Eukaryota</taxon>
        <taxon>Viridiplantae</taxon>
        <taxon>Streptophyta</taxon>
        <taxon>Embryophyta</taxon>
        <taxon>Tracheophyta</taxon>
        <taxon>Polypodiopsida</taxon>
        <taxon>Polypodiidae</taxon>
        <taxon>Polypodiales</taxon>
        <taxon>Pteridineae</taxon>
        <taxon>Pteridaceae</taxon>
        <taxon>Parkerioideae</taxon>
        <taxon>Ceratopteris</taxon>
    </lineage>
</organism>
<dbReference type="InterPro" id="IPR003428">
    <property type="entry name" value="MAM33"/>
</dbReference>
<dbReference type="InterPro" id="IPR036561">
    <property type="entry name" value="MAM33_sf"/>
</dbReference>
<accession>A0A8T2VP51</accession>
<dbReference type="OMA" id="QYLGPSF"/>
<dbReference type="AlphaFoldDB" id="A0A8T2VP51"/>
<dbReference type="GO" id="GO:0005759">
    <property type="term" value="C:mitochondrial matrix"/>
    <property type="evidence" value="ECO:0007669"/>
    <property type="project" value="InterPro"/>
</dbReference>
<dbReference type="Pfam" id="PF02330">
    <property type="entry name" value="MAM33"/>
    <property type="match status" value="1"/>
</dbReference>